<proteinExistence type="inferred from homology"/>
<dbReference type="InterPro" id="IPR036390">
    <property type="entry name" value="WH_DNA-bd_sf"/>
</dbReference>
<gene>
    <name evidence="6" type="ORF">OH818_16545</name>
</gene>
<keyword evidence="2" id="KW-0805">Transcription regulation</keyword>
<evidence type="ECO:0000256" key="4">
    <source>
        <dbReference type="ARBA" id="ARBA00023163"/>
    </source>
</evidence>
<accession>A0ABY7BWU2</accession>
<organism evidence="6 7">
    <name type="scientific">Jiella pelagia</name>
    <dbReference type="NCBI Taxonomy" id="2986949"/>
    <lineage>
        <taxon>Bacteria</taxon>
        <taxon>Pseudomonadati</taxon>
        <taxon>Pseudomonadota</taxon>
        <taxon>Alphaproteobacteria</taxon>
        <taxon>Hyphomicrobiales</taxon>
        <taxon>Aurantimonadaceae</taxon>
        <taxon>Jiella</taxon>
    </lineage>
</organism>
<evidence type="ECO:0000256" key="2">
    <source>
        <dbReference type="ARBA" id="ARBA00023015"/>
    </source>
</evidence>
<dbReference type="SUPFAM" id="SSF53850">
    <property type="entry name" value="Periplasmic binding protein-like II"/>
    <property type="match status" value="1"/>
</dbReference>
<dbReference type="Proteomes" id="UP001164020">
    <property type="component" value="Chromosome"/>
</dbReference>
<name>A0ABY7BWU2_9HYPH</name>
<evidence type="ECO:0000256" key="3">
    <source>
        <dbReference type="ARBA" id="ARBA00023125"/>
    </source>
</evidence>
<dbReference type="PANTHER" id="PTHR30537:SF1">
    <property type="entry name" value="HTH-TYPE TRANSCRIPTIONAL REGULATOR PGRR"/>
    <property type="match status" value="1"/>
</dbReference>
<dbReference type="InterPro" id="IPR036388">
    <property type="entry name" value="WH-like_DNA-bd_sf"/>
</dbReference>
<dbReference type="PROSITE" id="PS50931">
    <property type="entry name" value="HTH_LYSR"/>
    <property type="match status" value="1"/>
</dbReference>
<protein>
    <submittedName>
        <fullName evidence="6">LysR family transcriptional regulator</fullName>
    </submittedName>
</protein>
<evidence type="ECO:0000259" key="5">
    <source>
        <dbReference type="PROSITE" id="PS50931"/>
    </source>
</evidence>
<dbReference type="InterPro" id="IPR000847">
    <property type="entry name" value="LysR_HTH_N"/>
</dbReference>
<dbReference type="RefSeq" id="WP_268879640.1">
    <property type="nucleotide sequence ID" value="NZ_CP114029.1"/>
</dbReference>
<evidence type="ECO:0000313" key="6">
    <source>
        <dbReference type="EMBL" id="WAP67189.1"/>
    </source>
</evidence>
<dbReference type="CDD" id="cd08474">
    <property type="entry name" value="PBP2_CrgA_like_5"/>
    <property type="match status" value="1"/>
</dbReference>
<dbReference type="Gene3D" id="1.10.10.10">
    <property type="entry name" value="Winged helix-like DNA-binding domain superfamily/Winged helix DNA-binding domain"/>
    <property type="match status" value="1"/>
</dbReference>
<keyword evidence="4" id="KW-0804">Transcription</keyword>
<evidence type="ECO:0000313" key="7">
    <source>
        <dbReference type="Proteomes" id="UP001164020"/>
    </source>
</evidence>
<dbReference type="Pfam" id="PF03466">
    <property type="entry name" value="LysR_substrate"/>
    <property type="match status" value="1"/>
</dbReference>
<dbReference type="InterPro" id="IPR058163">
    <property type="entry name" value="LysR-type_TF_proteobact-type"/>
</dbReference>
<dbReference type="Gene3D" id="3.40.190.290">
    <property type="match status" value="1"/>
</dbReference>
<sequence length="300" mass="32417">MKTDLNALATLVAVARARSFRAAADQLGVTRSAVSQAVRKVEDALGTAVLRRTTRSVTLTEAGEALLERVAPALAEIEAAVAAAASEGGRPTGLLRLAVSSIAEAFLSGDLLASFRAAHPGVRLDIVVTDAEFDIVANGFDAGVRLGEVIERDMIAVPVSREQRQIVVAAPTYLAAAGTPSHPRELTQHRCIGWRSSTDAAPYRWEFTEDGRDFAVTVEPEVTTNDMALMVKMARSGGGLTIGMAETFAPWLSRGELSEVLEAFCPPLPGFFLFYPSRRHMPLKLRALVDHVRDWRAHRM</sequence>
<comment type="similarity">
    <text evidence="1">Belongs to the LysR transcriptional regulatory family.</text>
</comment>
<feature type="domain" description="HTH lysR-type" evidence="5">
    <location>
        <begin position="3"/>
        <end position="60"/>
    </location>
</feature>
<dbReference type="Pfam" id="PF00126">
    <property type="entry name" value="HTH_1"/>
    <property type="match status" value="1"/>
</dbReference>
<dbReference type="SUPFAM" id="SSF46785">
    <property type="entry name" value="Winged helix' DNA-binding domain"/>
    <property type="match status" value="1"/>
</dbReference>
<keyword evidence="7" id="KW-1185">Reference proteome</keyword>
<dbReference type="PANTHER" id="PTHR30537">
    <property type="entry name" value="HTH-TYPE TRANSCRIPTIONAL REGULATOR"/>
    <property type="match status" value="1"/>
</dbReference>
<dbReference type="InterPro" id="IPR005119">
    <property type="entry name" value="LysR_subst-bd"/>
</dbReference>
<reference evidence="6" key="1">
    <citation type="submission" date="2022-12" db="EMBL/GenBank/DDBJ databases">
        <title>Jiella pelagia sp. nov., isolated from phosphonate enriched culture of Northwest Pacific surface seawater.</title>
        <authorList>
            <person name="Shin D.Y."/>
            <person name="Hwang C.Y."/>
        </authorList>
    </citation>
    <scope>NUCLEOTIDE SEQUENCE</scope>
    <source>
        <strain evidence="6">HL-NP1</strain>
    </source>
</reference>
<keyword evidence="3" id="KW-0238">DNA-binding</keyword>
<evidence type="ECO:0000256" key="1">
    <source>
        <dbReference type="ARBA" id="ARBA00009437"/>
    </source>
</evidence>
<dbReference type="EMBL" id="CP114029">
    <property type="protein sequence ID" value="WAP67189.1"/>
    <property type="molecule type" value="Genomic_DNA"/>
</dbReference>